<dbReference type="Proteomes" id="UP000657918">
    <property type="component" value="Chromosome 16"/>
</dbReference>
<dbReference type="AlphaFoldDB" id="A0A835JFB0"/>
<dbReference type="Gene3D" id="3.30.70.100">
    <property type="match status" value="1"/>
</dbReference>
<evidence type="ECO:0000256" key="3">
    <source>
        <dbReference type="ARBA" id="ARBA00023288"/>
    </source>
</evidence>
<dbReference type="EMBL" id="JADGMS010000016">
    <property type="protein sequence ID" value="KAF9666160.1"/>
    <property type="molecule type" value="Genomic_DNA"/>
</dbReference>
<evidence type="ECO:0000256" key="4">
    <source>
        <dbReference type="ARBA" id="ARBA00023289"/>
    </source>
</evidence>
<organism evidence="8 9">
    <name type="scientific">Salix dunnii</name>
    <dbReference type="NCBI Taxonomy" id="1413687"/>
    <lineage>
        <taxon>Eukaryota</taxon>
        <taxon>Viridiplantae</taxon>
        <taxon>Streptophyta</taxon>
        <taxon>Embryophyta</taxon>
        <taxon>Tracheophyta</taxon>
        <taxon>Spermatophyta</taxon>
        <taxon>Magnoliopsida</taxon>
        <taxon>eudicotyledons</taxon>
        <taxon>Gunneridae</taxon>
        <taxon>Pentapetalae</taxon>
        <taxon>rosids</taxon>
        <taxon>fabids</taxon>
        <taxon>Malpighiales</taxon>
        <taxon>Salicaceae</taxon>
        <taxon>Saliceae</taxon>
        <taxon>Salix</taxon>
    </lineage>
</organism>
<keyword evidence="9" id="KW-1185">Reference proteome</keyword>
<keyword evidence="4" id="KW-0636">Prenylation</keyword>
<feature type="domain" description="HMA" evidence="7">
    <location>
        <begin position="1"/>
        <end position="64"/>
    </location>
</feature>
<feature type="compositionally biased region" description="Basic and acidic residues" evidence="6">
    <location>
        <begin position="73"/>
        <end position="107"/>
    </location>
</feature>
<dbReference type="PANTHER" id="PTHR45868:SF80">
    <property type="entry name" value="F15K9.8-RELATED"/>
    <property type="match status" value="1"/>
</dbReference>
<evidence type="ECO:0000259" key="7">
    <source>
        <dbReference type="PROSITE" id="PS50846"/>
    </source>
</evidence>
<dbReference type="PROSITE" id="PS50846">
    <property type="entry name" value="HMA_2"/>
    <property type="match status" value="1"/>
</dbReference>
<name>A0A835JFB0_9ROSI</name>
<dbReference type="PANTHER" id="PTHR45868">
    <property type="entry name" value="HEAVY METAL-ASSOCIATED ISOPRENYLATED PLANT PROTEIN 33-RELATED"/>
    <property type="match status" value="1"/>
</dbReference>
<protein>
    <recommendedName>
        <fullName evidence="7">HMA domain-containing protein</fullName>
    </recommendedName>
</protein>
<keyword evidence="1" id="KW-0488">Methylation</keyword>
<proteinExistence type="inferred from homology"/>
<dbReference type="InterPro" id="IPR036163">
    <property type="entry name" value="HMA_dom_sf"/>
</dbReference>
<dbReference type="OrthoDB" id="851328at2759"/>
<keyword evidence="2" id="KW-0479">Metal-binding</keyword>
<gene>
    <name evidence="8" type="ORF">SADUNF_Sadunf16G0199900</name>
</gene>
<feature type="compositionally biased region" description="Basic and acidic residues" evidence="6">
    <location>
        <begin position="119"/>
        <end position="152"/>
    </location>
</feature>
<comment type="caution">
    <text evidence="8">The sequence shown here is derived from an EMBL/GenBank/DDBJ whole genome shotgun (WGS) entry which is preliminary data.</text>
</comment>
<dbReference type="SUPFAM" id="SSF55008">
    <property type="entry name" value="HMA, heavy metal-associated domain"/>
    <property type="match status" value="1"/>
</dbReference>
<reference evidence="8 9" key="1">
    <citation type="submission" date="2020-10" db="EMBL/GenBank/DDBJ databases">
        <title>Plant Genome Project.</title>
        <authorList>
            <person name="Zhang R.-G."/>
        </authorList>
    </citation>
    <scope>NUCLEOTIDE SEQUENCE [LARGE SCALE GENOMIC DNA]</scope>
    <source>
        <strain evidence="8">FAFU-HL-1</strain>
        <tissue evidence="8">Leaf</tissue>
    </source>
</reference>
<evidence type="ECO:0000313" key="8">
    <source>
        <dbReference type="EMBL" id="KAF9666160.1"/>
    </source>
</evidence>
<evidence type="ECO:0000256" key="2">
    <source>
        <dbReference type="ARBA" id="ARBA00022723"/>
    </source>
</evidence>
<accession>A0A835JFB0</accession>
<comment type="similarity">
    <text evidence="5">Belongs to the HIPP family.</text>
</comment>
<evidence type="ECO:0000256" key="1">
    <source>
        <dbReference type="ARBA" id="ARBA00022481"/>
    </source>
</evidence>
<evidence type="ECO:0000256" key="6">
    <source>
        <dbReference type="SAM" id="MobiDB-lite"/>
    </source>
</evidence>
<evidence type="ECO:0000313" key="9">
    <source>
        <dbReference type="Proteomes" id="UP000657918"/>
    </source>
</evidence>
<feature type="region of interest" description="Disordered" evidence="6">
    <location>
        <begin position="73"/>
        <end position="265"/>
    </location>
</feature>
<dbReference type="InterPro" id="IPR006121">
    <property type="entry name" value="HMA_dom"/>
</dbReference>
<keyword evidence="3" id="KW-0449">Lipoprotein</keyword>
<dbReference type="GO" id="GO:0046872">
    <property type="term" value="F:metal ion binding"/>
    <property type="evidence" value="ECO:0007669"/>
    <property type="project" value="UniProtKB-KW"/>
</dbReference>
<sequence length="265" mass="29406">MMTLKLNGFCGCIGCWRKVNAALSSIKGIERKLIDKKKFLVTITGTVDTEALRAKLAKIRKGVKVEVIFQGDGEKKEEEKKPKEEANTGQKEENPKEKPDTNQKMEEEEKPEEEANTGQKEENPKEKPDTNQKMEEEEQKENADKAEAKSEKTSPSTSNDADASPSIRRRNSTEPMGEQNLENEPARFPCGYGFDYGPHAPFGDGPHDYPQGHAHGNDPPPQDHDHDNGPNNDPAPQDHAHGNGPYNDPPPQYFAGEISNACSIM</sequence>
<evidence type="ECO:0000256" key="5">
    <source>
        <dbReference type="ARBA" id="ARBA00024045"/>
    </source>
</evidence>